<evidence type="ECO:0000313" key="3">
    <source>
        <dbReference type="Proteomes" id="UP000018542"/>
    </source>
</evidence>
<feature type="transmembrane region" description="Helical" evidence="1">
    <location>
        <begin position="181"/>
        <end position="200"/>
    </location>
</feature>
<gene>
    <name evidence="2" type="ORF">W911_02540</name>
</gene>
<sequence length="282" mass="29603">MAETWNGRAHSAREGVVDHIDDATSFAQPWSGLARFSLLAVSLLAGAAGAAAFAAGVPLQTAMLWILVSAAFAGGLLSTWSPCGYSSVCLLRPSGEYSRASVMAWMPTLIAHAVGYAAGALVLGGALGLAGYALGLDAYFAYTIPVFAVLLVAYGAHQFGFLNVPYPQRRCQVPHDARQRFPKWVIGLLYGFSLGLNYLTYVQTPLLYAVTGAALFSGSVTFAIGIFLVFNLGRFLPLVVNALPVTDRAVTAWLARRQEAAAMTDGALLVAAGAAILTLLVA</sequence>
<dbReference type="EMBL" id="CP006912">
    <property type="protein sequence ID" value="AHB47539.1"/>
    <property type="molecule type" value="Genomic_DNA"/>
</dbReference>
<dbReference type="RefSeq" id="WP_023785934.1">
    <property type="nucleotide sequence ID" value="NC_022997.1"/>
</dbReference>
<dbReference type="HOGENOM" id="CLU_059532_0_0_5"/>
<keyword evidence="3" id="KW-1185">Reference proteome</keyword>
<protein>
    <submittedName>
        <fullName evidence="2">Methylamine utilization protein MauF</fullName>
    </submittedName>
</protein>
<accession>V5SC42</accession>
<feature type="transmembrane region" description="Helical" evidence="1">
    <location>
        <begin position="63"/>
        <end position="88"/>
    </location>
</feature>
<reference evidence="2 3" key="1">
    <citation type="journal article" date="2014" name="Genome Announc.">
        <title>Complete Genome Sequence of Hyphomicrobium nitrativorans Strain NL23, a Denitrifying Bacterium Isolated from Biofilm of a Methanol-Fed Denitrification System Treating Seawater at the Montreal Biodome.</title>
        <authorList>
            <person name="Martineau C."/>
            <person name="Villeneuve C."/>
            <person name="Mauffrey F."/>
            <person name="Villemur R."/>
        </authorList>
    </citation>
    <scope>NUCLEOTIDE SEQUENCE [LARGE SCALE GENOMIC DNA]</scope>
    <source>
        <strain evidence="2">NL23</strain>
    </source>
</reference>
<dbReference type="AlphaFoldDB" id="V5SC42"/>
<keyword evidence="1" id="KW-0812">Transmembrane</keyword>
<keyword evidence="1" id="KW-0472">Membrane</keyword>
<name>V5SC42_9HYPH</name>
<evidence type="ECO:0000313" key="2">
    <source>
        <dbReference type="EMBL" id="AHB47539.1"/>
    </source>
</evidence>
<proteinExistence type="predicted"/>
<dbReference type="KEGG" id="hni:W911_02540"/>
<feature type="transmembrane region" description="Helical" evidence="1">
    <location>
        <begin position="139"/>
        <end position="160"/>
    </location>
</feature>
<dbReference type="PATRIC" id="fig|1029756.8.peg.539"/>
<dbReference type="STRING" id="1029756.W911_02540"/>
<feature type="transmembrane region" description="Helical" evidence="1">
    <location>
        <begin position="36"/>
        <end position="57"/>
    </location>
</feature>
<keyword evidence="1" id="KW-1133">Transmembrane helix</keyword>
<feature type="transmembrane region" description="Helical" evidence="1">
    <location>
        <begin position="109"/>
        <end position="133"/>
    </location>
</feature>
<evidence type="ECO:0000256" key="1">
    <source>
        <dbReference type="SAM" id="Phobius"/>
    </source>
</evidence>
<dbReference type="OrthoDB" id="7931642at2"/>
<feature type="transmembrane region" description="Helical" evidence="1">
    <location>
        <begin position="260"/>
        <end position="281"/>
    </location>
</feature>
<dbReference type="Proteomes" id="UP000018542">
    <property type="component" value="Chromosome"/>
</dbReference>
<organism evidence="2 3">
    <name type="scientific">Hyphomicrobium nitrativorans NL23</name>
    <dbReference type="NCBI Taxonomy" id="1029756"/>
    <lineage>
        <taxon>Bacteria</taxon>
        <taxon>Pseudomonadati</taxon>
        <taxon>Pseudomonadota</taxon>
        <taxon>Alphaproteobacteria</taxon>
        <taxon>Hyphomicrobiales</taxon>
        <taxon>Hyphomicrobiaceae</taxon>
        <taxon>Hyphomicrobium</taxon>
    </lineage>
</organism>
<feature type="transmembrane region" description="Helical" evidence="1">
    <location>
        <begin position="206"/>
        <end position="230"/>
    </location>
</feature>